<comment type="similarity">
    <text evidence="2">Belongs to the JHDM3 histone demethylase family.</text>
</comment>
<dbReference type="SMART" id="SM00558">
    <property type="entry name" value="JmjC"/>
    <property type="match status" value="1"/>
</dbReference>
<dbReference type="EC" id="1.14.11.66" evidence="3"/>
<dbReference type="InterPro" id="IPR034732">
    <property type="entry name" value="EPHD"/>
</dbReference>
<evidence type="ECO:0000256" key="8">
    <source>
        <dbReference type="ARBA" id="ARBA00022964"/>
    </source>
</evidence>
<dbReference type="Pfam" id="PF02373">
    <property type="entry name" value="JmjC"/>
    <property type="match status" value="1"/>
</dbReference>
<dbReference type="Pfam" id="PF02375">
    <property type="entry name" value="JmjN"/>
    <property type="match status" value="1"/>
</dbReference>
<evidence type="ECO:0000256" key="1">
    <source>
        <dbReference type="ARBA" id="ARBA00004123"/>
    </source>
</evidence>
<keyword evidence="8" id="KW-0560">Oxidoreductase</keyword>
<dbReference type="InterPro" id="IPR003349">
    <property type="entry name" value="JmjN"/>
</dbReference>
<dbReference type="VEuPathDB" id="VectorBase:SSCA008514"/>
<dbReference type="InterPro" id="IPR003347">
    <property type="entry name" value="JmjC_dom"/>
</dbReference>
<dbReference type="GO" id="GO:0010468">
    <property type="term" value="P:regulation of gene expression"/>
    <property type="evidence" value="ECO:0007669"/>
    <property type="project" value="TreeGrafter"/>
</dbReference>
<accession>A0A131ZTN8</accession>
<dbReference type="Gene3D" id="2.30.30.140">
    <property type="match status" value="1"/>
</dbReference>
<dbReference type="SMART" id="SM00545">
    <property type="entry name" value="JmjN"/>
    <property type="match status" value="1"/>
</dbReference>
<dbReference type="GO" id="GO:0051864">
    <property type="term" value="F:histone H3K36 demethylase activity"/>
    <property type="evidence" value="ECO:0007669"/>
    <property type="project" value="TreeGrafter"/>
</dbReference>
<evidence type="ECO:0000313" key="12">
    <source>
        <dbReference type="Proteomes" id="UP000616769"/>
    </source>
</evidence>
<dbReference type="PANTHER" id="PTHR10694">
    <property type="entry name" value="LYSINE-SPECIFIC DEMETHYLASE"/>
    <property type="match status" value="1"/>
</dbReference>
<dbReference type="GO" id="GO:0000785">
    <property type="term" value="C:chromatin"/>
    <property type="evidence" value="ECO:0007669"/>
    <property type="project" value="TreeGrafter"/>
</dbReference>
<comment type="subcellular location">
    <subcellularLocation>
        <location evidence="1">Nucleus</location>
    </subcellularLocation>
</comment>
<evidence type="ECO:0000313" key="11">
    <source>
        <dbReference type="EMBL" id="KPL97247.1"/>
    </source>
</evidence>
<dbReference type="InterPro" id="IPR019787">
    <property type="entry name" value="Znf_PHD-finger"/>
</dbReference>
<dbReference type="SUPFAM" id="SSF51197">
    <property type="entry name" value="Clavaminate synthase-like"/>
    <property type="match status" value="1"/>
</dbReference>
<dbReference type="Pfam" id="PF13832">
    <property type="entry name" value="zf-HC5HC2H_2"/>
    <property type="match status" value="1"/>
</dbReference>
<evidence type="ECO:0000256" key="6">
    <source>
        <dbReference type="ARBA" id="ARBA00022833"/>
    </source>
</evidence>
<dbReference type="InterPro" id="IPR001965">
    <property type="entry name" value="Znf_PHD"/>
</dbReference>
<keyword evidence="9" id="KW-0539">Nucleus</keyword>
<name>A0A131ZTN8_SARSC</name>
<evidence type="ECO:0000256" key="7">
    <source>
        <dbReference type="ARBA" id="ARBA00022853"/>
    </source>
</evidence>
<dbReference type="CDD" id="cd20392">
    <property type="entry name" value="Tudor_JMJD2_rpt2"/>
    <property type="match status" value="1"/>
</dbReference>
<keyword evidence="5" id="KW-0863">Zinc-finger</keyword>
<evidence type="ECO:0000256" key="2">
    <source>
        <dbReference type="ARBA" id="ARBA00009711"/>
    </source>
</evidence>
<dbReference type="GO" id="GO:0008270">
    <property type="term" value="F:zinc ion binding"/>
    <property type="evidence" value="ECO:0007669"/>
    <property type="project" value="UniProtKB-KW"/>
</dbReference>
<evidence type="ECO:0000256" key="9">
    <source>
        <dbReference type="ARBA" id="ARBA00023242"/>
    </source>
</evidence>
<gene>
    <name evidence="11" type="ORF">QR98_0002500</name>
</gene>
<dbReference type="InterPro" id="IPR011011">
    <property type="entry name" value="Znf_FYVE_PHD"/>
</dbReference>
<dbReference type="CDD" id="cd15493">
    <property type="entry name" value="PHD_JMJD2"/>
    <property type="match status" value="1"/>
</dbReference>
<dbReference type="PROSITE" id="PS51183">
    <property type="entry name" value="JMJN"/>
    <property type="match status" value="1"/>
</dbReference>
<evidence type="ECO:0000256" key="3">
    <source>
        <dbReference type="ARBA" id="ARBA00012900"/>
    </source>
</evidence>
<dbReference type="OrthoDB" id="9547406at2759"/>
<dbReference type="PROSITE" id="PS51805">
    <property type="entry name" value="EPHD"/>
    <property type="match status" value="1"/>
</dbReference>
<evidence type="ECO:0000256" key="5">
    <source>
        <dbReference type="ARBA" id="ARBA00022771"/>
    </source>
</evidence>
<dbReference type="GO" id="GO:0140684">
    <property type="term" value="F:histone H3K9me2/H3K9me3 demethylase activity"/>
    <property type="evidence" value="ECO:0007669"/>
    <property type="project" value="UniProtKB-EC"/>
</dbReference>
<keyword evidence="8" id="KW-0223">Dioxygenase</keyword>
<comment type="catalytic activity">
    <reaction evidence="10">
        <text>N(6),N(6),N(6)-trimethyl-L-lysyl(9)-[histone H3] + 2 2-oxoglutarate + 2 O2 = N(6)-methyl-L-lysyl(9)-[histone H3] + 2 formaldehyde + 2 succinate + 2 CO2</text>
        <dbReference type="Rhea" id="RHEA:60200"/>
        <dbReference type="Rhea" id="RHEA-COMP:15538"/>
        <dbReference type="Rhea" id="RHEA-COMP:15542"/>
        <dbReference type="ChEBI" id="CHEBI:15379"/>
        <dbReference type="ChEBI" id="CHEBI:16526"/>
        <dbReference type="ChEBI" id="CHEBI:16810"/>
        <dbReference type="ChEBI" id="CHEBI:16842"/>
        <dbReference type="ChEBI" id="CHEBI:30031"/>
        <dbReference type="ChEBI" id="CHEBI:61929"/>
        <dbReference type="ChEBI" id="CHEBI:61961"/>
        <dbReference type="EC" id="1.14.11.66"/>
    </reaction>
</comment>
<dbReference type="PROSITE" id="PS51184">
    <property type="entry name" value="JMJC"/>
    <property type="match status" value="1"/>
</dbReference>
<protein>
    <recommendedName>
        <fullName evidence="3">[histone H3]-trimethyl-L-lysine(9) demethylase</fullName>
        <ecNumber evidence="3">1.14.11.66</ecNumber>
    </recommendedName>
</protein>
<dbReference type="SUPFAM" id="SSF63748">
    <property type="entry name" value="Tudor/PWWP/MBT"/>
    <property type="match status" value="1"/>
</dbReference>
<dbReference type="Gene3D" id="2.60.120.650">
    <property type="entry name" value="Cupin"/>
    <property type="match status" value="2"/>
</dbReference>
<keyword evidence="4" id="KW-0479">Metal-binding</keyword>
<evidence type="ECO:0000256" key="10">
    <source>
        <dbReference type="ARBA" id="ARBA00049349"/>
    </source>
</evidence>
<reference evidence="11 12" key="1">
    <citation type="journal article" date="2015" name="Parasit. Vectors">
        <title>Draft genome of the scabies mite.</title>
        <authorList>
            <person name="Rider S.D.Jr."/>
            <person name="Morgan M.S."/>
            <person name="Arlian L.G."/>
        </authorList>
    </citation>
    <scope>NUCLEOTIDE SEQUENCE [LARGE SCALE GENOMIC DNA]</scope>
    <source>
        <strain evidence="11">Arlian Lab</strain>
    </source>
</reference>
<dbReference type="GO" id="GO:0005634">
    <property type="term" value="C:nucleus"/>
    <property type="evidence" value="ECO:0007669"/>
    <property type="project" value="UniProtKB-SubCell"/>
</dbReference>
<organism evidence="11 12">
    <name type="scientific">Sarcoptes scabiei</name>
    <name type="common">Itch mite</name>
    <name type="synonym">Acarus scabiei</name>
    <dbReference type="NCBI Taxonomy" id="52283"/>
    <lineage>
        <taxon>Eukaryota</taxon>
        <taxon>Metazoa</taxon>
        <taxon>Ecdysozoa</taxon>
        <taxon>Arthropoda</taxon>
        <taxon>Chelicerata</taxon>
        <taxon>Arachnida</taxon>
        <taxon>Acari</taxon>
        <taxon>Acariformes</taxon>
        <taxon>Sarcoptiformes</taxon>
        <taxon>Astigmata</taxon>
        <taxon>Psoroptidia</taxon>
        <taxon>Sarcoptoidea</taxon>
        <taxon>Sarcoptidae</taxon>
        <taxon>Sarcoptinae</taxon>
        <taxon>Sarcoptes</taxon>
    </lineage>
</organism>
<evidence type="ECO:0000256" key="4">
    <source>
        <dbReference type="ARBA" id="ARBA00022723"/>
    </source>
</evidence>
<dbReference type="EMBL" id="JXLN01000248">
    <property type="protein sequence ID" value="KPL97247.1"/>
    <property type="molecule type" value="Genomic_DNA"/>
</dbReference>
<dbReference type="AlphaFoldDB" id="A0A131ZTN8"/>
<dbReference type="PANTHER" id="PTHR10694:SF129">
    <property type="entry name" value="LYSINE-SPECIFIC DEMETHYLASE 4B-RELATED"/>
    <property type="match status" value="1"/>
</dbReference>
<dbReference type="SMART" id="SM00249">
    <property type="entry name" value="PHD"/>
    <property type="match status" value="2"/>
</dbReference>
<dbReference type="InterPro" id="IPR013083">
    <property type="entry name" value="Znf_RING/FYVE/PHD"/>
</dbReference>
<comment type="caution">
    <text evidence="11">The sequence shown here is derived from an EMBL/GenBank/DDBJ whole genome shotgun (WGS) entry which is preliminary data.</text>
</comment>
<dbReference type="Proteomes" id="UP000616769">
    <property type="component" value="Unassembled WGS sequence"/>
</dbReference>
<keyword evidence="7" id="KW-0156">Chromatin regulator</keyword>
<keyword evidence="6" id="KW-0862">Zinc</keyword>
<dbReference type="Gene3D" id="3.30.40.10">
    <property type="entry name" value="Zinc/RING finger domain, C3HC4 (zinc finger)"/>
    <property type="match status" value="1"/>
</dbReference>
<dbReference type="Pfam" id="PF13831">
    <property type="entry name" value="PHD_2"/>
    <property type="match status" value="1"/>
</dbReference>
<dbReference type="Gene3D" id="3.10.330.70">
    <property type="match status" value="1"/>
</dbReference>
<sequence>MDPQLLVNNHHNHHLSNKIMVFRPTLEEMKDFSKYIEYMESQGAHLAGLAKIIPPPEWIPRKSGYENINVTIKCPIEQVVTGSQGVYQQYNIQRRSMNFRDFAKMANSPRYCTPEFFDYDDLERKYWKNTTYNPAIYGADVPGTLTDPDCKEFNINNLDTILDLISNSYGVKIMGVNTAYLYFGMWKSSFAWHTEDMDLYSINYLHFGAPKSWYCVPPSHGKKIERMANEQGEFMITFPYSYHAGYNHGLNCAESTNFALPRWIEFGKRATVCRCRNDTVKINMDVFVKLFQPDRYQLWLDGKDIGPDPKDPSNVCAAPSPFELEMENRNKPKRQPYKRQLVASANGSIELECLDDEETNQCEEDKNHNSPDYCYENENGFYEKPYKPKHKRLKLNGPTNNENNLSYENNQMNLLSNNAVNSNNIDTKVDKDNRCDNQQNGTNIDHNDDDKSMFISNKQNQNRFKLLTYSTEYFDSKEPVKSLKELSQRNIQYIENPDAFNDEIKLNYYTSLIEPFCSICTIFRMFEIHRDLTKLSLNLKLPNCSQVLIPKSLIQMKSKEPTTNHNLITNNNNRINNRSSLLICIKCKLCVHSCCYGVNDETINDSEWKCDRCLAENYEAACCLCPMRGGALKSTTCNQWVHLTCALVIPNIKIENETTMQPIDISNIQAFLESNRAICCFCQQRSNNGYMVNYIIGCCVRCNNGMCSEYFHVTCAYREGVAFELNDNQSSIRMTCKKCQMVRQNRIEKDMSSVKSINNNIFPSLKLNNSNEIDLDMMVVAKFDNHCYSYAKVIDKYEELFHHVQFVDNTMVNTIRSNDILNRDCEKDRPVIGDPVEVIWNKEQLHGKYVGCHIQPMFNVVFENDIQVAVNREDVYLLTDELPKRIQLKFIENIQNYD</sequence>
<dbReference type="SUPFAM" id="SSF57903">
    <property type="entry name" value="FYVE/PHD zinc finger"/>
    <property type="match status" value="1"/>
</dbReference>
<proteinExistence type="inferred from homology"/>